<feature type="region of interest" description="Disordered" evidence="1">
    <location>
        <begin position="1"/>
        <end position="20"/>
    </location>
</feature>
<feature type="compositionally biased region" description="Gly residues" evidence="1">
    <location>
        <begin position="1"/>
        <end position="13"/>
    </location>
</feature>
<gene>
    <name evidence="2" type="ORF">NAS2_0687</name>
</gene>
<sequence length="39" mass="4181">MIGRDGGGRGSRGGPRDAAGLATSFFGFRDMVKYNEFLI</sequence>
<evidence type="ECO:0000313" key="3">
    <source>
        <dbReference type="Proteomes" id="UP000509448"/>
    </source>
</evidence>
<reference evidence="2 3" key="1">
    <citation type="journal article" date="2019" name="ISME J.">
        <title>Isolation and characterization of a thermophilic sulfur- and iron-reducing thaumarchaeote from a terrestrial acidic hot spring.</title>
        <authorList>
            <person name="Kato S."/>
            <person name="Itoh T."/>
            <person name="Yuki M."/>
            <person name="Nagamori M."/>
            <person name="Ohnishi M."/>
            <person name="Uematsu K."/>
            <person name="Suzuki K."/>
            <person name="Takashina T."/>
            <person name="Ohkuma M."/>
        </authorList>
    </citation>
    <scope>NUCLEOTIDE SEQUENCE [LARGE SCALE GENOMIC DNA]</scope>
    <source>
        <strain evidence="2 3">NAS-02</strain>
    </source>
</reference>
<name>A0A4P2VBZ7_9ARCH</name>
<dbReference type="AlphaFoldDB" id="A0A4P2VBZ7"/>
<evidence type="ECO:0000313" key="2">
    <source>
        <dbReference type="EMBL" id="BBE42076.1"/>
    </source>
</evidence>
<evidence type="ECO:0000256" key="1">
    <source>
        <dbReference type="SAM" id="MobiDB-lite"/>
    </source>
</evidence>
<dbReference type="KEGG" id="ccai:NAS2_0687"/>
<accession>A0A4P2VBZ7</accession>
<dbReference type="Proteomes" id="UP000509448">
    <property type="component" value="Chromosome"/>
</dbReference>
<dbReference type="EMBL" id="AP018732">
    <property type="protein sequence ID" value="BBE42076.1"/>
    <property type="molecule type" value="Genomic_DNA"/>
</dbReference>
<proteinExistence type="predicted"/>
<protein>
    <submittedName>
        <fullName evidence="2">Uncharacterized protein</fullName>
    </submittedName>
</protein>
<keyword evidence="3" id="KW-1185">Reference proteome</keyword>
<organism evidence="2 3">
    <name type="scientific">Conexivisphaera calida</name>
    <dbReference type="NCBI Taxonomy" id="1874277"/>
    <lineage>
        <taxon>Archaea</taxon>
        <taxon>Nitrososphaerota</taxon>
        <taxon>Conexivisphaeria</taxon>
        <taxon>Conexivisphaerales</taxon>
        <taxon>Conexivisphaeraceae</taxon>
        <taxon>Conexivisphaera</taxon>
    </lineage>
</organism>